<evidence type="ECO:0000259" key="3">
    <source>
        <dbReference type="Pfam" id="PF01494"/>
    </source>
</evidence>
<dbReference type="InterPro" id="IPR050493">
    <property type="entry name" value="FAD-dep_Monooxygenase_BioMet"/>
</dbReference>
<feature type="domain" description="FAD-binding" evidence="3">
    <location>
        <begin position="6"/>
        <end position="336"/>
    </location>
</feature>
<proteinExistence type="predicted"/>
<evidence type="ECO:0000256" key="2">
    <source>
        <dbReference type="ARBA" id="ARBA00023033"/>
    </source>
</evidence>
<dbReference type="PANTHER" id="PTHR13789">
    <property type="entry name" value="MONOOXYGENASE"/>
    <property type="match status" value="1"/>
</dbReference>
<protein>
    <submittedName>
        <fullName evidence="4">Monooxygenase</fullName>
    </submittedName>
</protein>
<dbReference type="GO" id="GO:0004497">
    <property type="term" value="F:monooxygenase activity"/>
    <property type="evidence" value="ECO:0007669"/>
    <property type="project" value="UniProtKB-KW"/>
</dbReference>
<dbReference type="InterPro" id="IPR036188">
    <property type="entry name" value="FAD/NAD-bd_sf"/>
</dbReference>
<sequence length="389" mass="40423">MTRTAHIVGAGIAGLATAVALAGRGWAVRVYERAPGLRASGGGIGVTPNGMRALDAIGVADAVRARSVVQAHGGVRAPGGRWIARTGLRFVEERYGEPIRALLRLDLVRALADALPPGTVHYGQEACLAGSGGPTTPATIVVGGATVESDLVVGADGIRSALRRALHPGHPGLVDTGSAAWRCVVPADGLDVVAAETWGAGQRLSILPLPEGRAHFSALAKVTPPSRHAGAYERLTGLFGRWHDPIPHLLERASRAELHFDRIEDAARPLDGFAHGRVVLVGDAAHPMTPNVGAAGLALEDAVELAQATAGARSWDALRAGLAAYDASRRARTTRLRAMSRWMGRVAGLSAPVAVAARNTGVWLGGLLPEAVSRRSMDAMVGWSVPPPR</sequence>
<evidence type="ECO:0000313" key="4">
    <source>
        <dbReference type="EMBL" id="GGS59936.1"/>
    </source>
</evidence>
<accession>A0A918GUW5</accession>
<keyword evidence="1" id="KW-0560">Oxidoreductase</keyword>
<gene>
    <name evidence="4" type="ORF">GCM10010171_63510</name>
</gene>
<keyword evidence="2 4" id="KW-0503">Monooxygenase</keyword>
<dbReference type="AlphaFoldDB" id="A0A918GUW5"/>
<dbReference type="RefSeq" id="WP_189214321.1">
    <property type="nucleotide sequence ID" value="NZ_BMRB01000012.1"/>
</dbReference>
<evidence type="ECO:0000256" key="1">
    <source>
        <dbReference type="ARBA" id="ARBA00023002"/>
    </source>
</evidence>
<dbReference type="PRINTS" id="PR00420">
    <property type="entry name" value="RNGMNOXGNASE"/>
</dbReference>
<dbReference type="Gene3D" id="3.50.50.60">
    <property type="entry name" value="FAD/NAD(P)-binding domain"/>
    <property type="match status" value="1"/>
</dbReference>
<keyword evidence="5" id="KW-1185">Reference proteome</keyword>
<evidence type="ECO:0000313" key="5">
    <source>
        <dbReference type="Proteomes" id="UP000660680"/>
    </source>
</evidence>
<reference evidence="4" key="1">
    <citation type="journal article" date="2014" name="Int. J. Syst. Evol. Microbiol.">
        <title>Complete genome sequence of Corynebacterium casei LMG S-19264T (=DSM 44701T), isolated from a smear-ripened cheese.</title>
        <authorList>
            <consortium name="US DOE Joint Genome Institute (JGI-PGF)"/>
            <person name="Walter F."/>
            <person name="Albersmeier A."/>
            <person name="Kalinowski J."/>
            <person name="Ruckert C."/>
        </authorList>
    </citation>
    <scope>NUCLEOTIDE SEQUENCE</scope>
    <source>
        <strain evidence="4">JCM 3276</strain>
    </source>
</reference>
<dbReference type="EMBL" id="BMRB01000012">
    <property type="protein sequence ID" value="GGS59936.1"/>
    <property type="molecule type" value="Genomic_DNA"/>
</dbReference>
<dbReference type="Pfam" id="PF01494">
    <property type="entry name" value="FAD_binding_3"/>
    <property type="match status" value="1"/>
</dbReference>
<organism evidence="4 5">
    <name type="scientific">Actinokineospora fastidiosa</name>
    <dbReference type="NCBI Taxonomy" id="1816"/>
    <lineage>
        <taxon>Bacteria</taxon>
        <taxon>Bacillati</taxon>
        <taxon>Actinomycetota</taxon>
        <taxon>Actinomycetes</taxon>
        <taxon>Pseudonocardiales</taxon>
        <taxon>Pseudonocardiaceae</taxon>
        <taxon>Actinokineospora</taxon>
    </lineage>
</organism>
<dbReference type="SUPFAM" id="SSF51905">
    <property type="entry name" value="FAD/NAD(P)-binding domain"/>
    <property type="match status" value="1"/>
</dbReference>
<name>A0A918GUW5_9PSEU</name>
<dbReference type="Proteomes" id="UP000660680">
    <property type="component" value="Unassembled WGS sequence"/>
</dbReference>
<dbReference type="GO" id="GO:0071949">
    <property type="term" value="F:FAD binding"/>
    <property type="evidence" value="ECO:0007669"/>
    <property type="project" value="InterPro"/>
</dbReference>
<dbReference type="PANTHER" id="PTHR13789:SF309">
    <property type="entry name" value="PUTATIVE (AFU_ORTHOLOGUE AFUA_6G14510)-RELATED"/>
    <property type="match status" value="1"/>
</dbReference>
<dbReference type="InterPro" id="IPR002938">
    <property type="entry name" value="FAD-bd"/>
</dbReference>
<reference evidence="4" key="2">
    <citation type="submission" date="2020-09" db="EMBL/GenBank/DDBJ databases">
        <authorList>
            <person name="Sun Q."/>
            <person name="Ohkuma M."/>
        </authorList>
    </citation>
    <scope>NUCLEOTIDE SEQUENCE</scope>
    <source>
        <strain evidence="4">JCM 3276</strain>
    </source>
</reference>
<comment type="caution">
    <text evidence="4">The sequence shown here is derived from an EMBL/GenBank/DDBJ whole genome shotgun (WGS) entry which is preliminary data.</text>
</comment>